<dbReference type="Proteomes" id="UP000077071">
    <property type="component" value="Chromosome"/>
</dbReference>
<gene>
    <name evidence="2" type="ORF">A6122_2044</name>
</gene>
<dbReference type="AlphaFoldDB" id="A0A160KV19"/>
<keyword evidence="1" id="KW-0812">Transmembrane</keyword>
<dbReference type="KEGG" id="rtn:A6122_2044"/>
<evidence type="ECO:0000313" key="2">
    <source>
        <dbReference type="EMBL" id="AND17168.1"/>
    </source>
</evidence>
<feature type="transmembrane region" description="Helical" evidence="1">
    <location>
        <begin position="105"/>
        <end position="127"/>
    </location>
</feature>
<dbReference type="EMBL" id="CP015515">
    <property type="protein sequence ID" value="AND17168.1"/>
    <property type="molecule type" value="Genomic_DNA"/>
</dbReference>
<proteinExistence type="predicted"/>
<sequence>MTETPPAPARTPTKRRVTTARLALLAGLVLVLTGLAALALVPAQYATLSAQGFDDLCRGSLGGVPPEAGQLVRGFWSWWPLGAACEWTLLDGTTVVDRPDWSTTAVAIVGAVLFVLGAALAIVSPFLRRRAAPAETA</sequence>
<dbReference type="PATRIC" id="fig|33888.3.peg.2258"/>
<keyword evidence="3" id="KW-1185">Reference proteome</keyword>
<dbReference type="OrthoDB" id="5118670at2"/>
<keyword evidence="1" id="KW-1133">Transmembrane helix</keyword>
<evidence type="ECO:0000313" key="3">
    <source>
        <dbReference type="Proteomes" id="UP000077071"/>
    </source>
</evidence>
<name>A0A160KV19_9MICO</name>
<accession>A0A160KV19</accession>
<organism evidence="2 3">
    <name type="scientific">Rathayibacter tritici</name>
    <dbReference type="NCBI Taxonomy" id="33888"/>
    <lineage>
        <taxon>Bacteria</taxon>
        <taxon>Bacillati</taxon>
        <taxon>Actinomycetota</taxon>
        <taxon>Actinomycetes</taxon>
        <taxon>Micrococcales</taxon>
        <taxon>Microbacteriaceae</taxon>
        <taxon>Rathayibacter</taxon>
    </lineage>
</organism>
<keyword evidence="1" id="KW-0472">Membrane</keyword>
<reference evidence="2 3" key="1">
    <citation type="submission" date="2016-05" db="EMBL/GenBank/DDBJ databases">
        <title>Complete genome sequence of Rathayibacter tritici NCPPB 1953.</title>
        <authorList>
            <person name="Park J."/>
            <person name="Lee H.-H."/>
            <person name="Lee S.-W."/>
            <person name="Seo Y.-S."/>
        </authorList>
    </citation>
    <scope>NUCLEOTIDE SEQUENCE [LARGE SCALE GENOMIC DNA]</scope>
    <source>
        <strain evidence="2 3">NCPPB 1953</strain>
    </source>
</reference>
<dbReference type="RefSeq" id="WP_104261876.1">
    <property type="nucleotide sequence ID" value="NZ_CP015515.1"/>
</dbReference>
<evidence type="ECO:0000256" key="1">
    <source>
        <dbReference type="SAM" id="Phobius"/>
    </source>
</evidence>
<feature type="transmembrane region" description="Helical" evidence="1">
    <location>
        <begin position="22"/>
        <end position="45"/>
    </location>
</feature>
<protein>
    <submittedName>
        <fullName evidence="2">Uncharacterized protein</fullName>
    </submittedName>
</protein>